<dbReference type="Proteomes" id="UP001605036">
    <property type="component" value="Unassembled WGS sequence"/>
</dbReference>
<evidence type="ECO:0000313" key="2">
    <source>
        <dbReference type="EMBL" id="KAL2610482.1"/>
    </source>
</evidence>
<keyword evidence="3" id="KW-1185">Reference proteome</keyword>
<accession>A0ABD1XNJ0</accession>
<organism evidence="2 3">
    <name type="scientific">Riccia fluitans</name>
    <dbReference type="NCBI Taxonomy" id="41844"/>
    <lineage>
        <taxon>Eukaryota</taxon>
        <taxon>Viridiplantae</taxon>
        <taxon>Streptophyta</taxon>
        <taxon>Embryophyta</taxon>
        <taxon>Marchantiophyta</taxon>
        <taxon>Marchantiopsida</taxon>
        <taxon>Marchantiidae</taxon>
        <taxon>Marchantiales</taxon>
        <taxon>Ricciaceae</taxon>
        <taxon>Riccia</taxon>
    </lineage>
</organism>
<reference evidence="2 3" key="1">
    <citation type="submission" date="2024-09" db="EMBL/GenBank/DDBJ databases">
        <title>Chromosome-scale assembly of Riccia fluitans.</title>
        <authorList>
            <person name="Paukszto L."/>
            <person name="Sawicki J."/>
            <person name="Karawczyk K."/>
            <person name="Piernik-Szablinska J."/>
            <person name="Szczecinska M."/>
            <person name="Mazdziarz M."/>
        </authorList>
    </citation>
    <scope>NUCLEOTIDE SEQUENCE [LARGE SCALE GENOMIC DNA]</scope>
    <source>
        <strain evidence="2">Rf_01</strain>
        <tissue evidence="2">Aerial parts of the thallus</tissue>
    </source>
</reference>
<feature type="compositionally biased region" description="Polar residues" evidence="1">
    <location>
        <begin position="65"/>
        <end position="76"/>
    </location>
</feature>
<evidence type="ECO:0000313" key="3">
    <source>
        <dbReference type="Proteomes" id="UP001605036"/>
    </source>
</evidence>
<sequence length="76" mass="8384">MTRPAMEGERNRQTLNMKRHRSDEAGHNVRGKGWRAVNARTFAEAASDTSAGGGGQKRERRSKGSSRIDNVAETTK</sequence>
<feature type="region of interest" description="Disordered" evidence="1">
    <location>
        <begin position="1"/>
        <end position="76"/>
    </location>
</feature>
<feature type="compositionally biased region" description="Basic and acidic residues" evidence="1">
    <location>
        <begin position="1"/>
        <end position="12"/>
    </location>
</feature>
<protein>
    <submittedName>
        <fullName evidence="2">Uncharacterized protein</fullName>
    </submittedName>
</protein>
<dbReference type="AlphaFoldDB" id="A0ABD1XNJ0"/>
<proteinExistence type="predicted"/>
<gene>
    <name evidence="2" type="ORF">R1flu_029055</name>
</gene>
<evidence type="ECO:0000256" key="1">
    <source>
        <dbReference type="SAM" id="MobiDB-lite"/>
    </source>
</evidence>
<dbReference type="EMBL" id="JBHFFA010000008">
    <property type="protein sequence ID" value="KAL2610482.1"/>
    <property type="molecule type" value="Genomic_DNA"/>
</dbReference>
<name>A0ABD1XNJ0_9MARC</name>
<comment type="caution">
    <text evidence="2">The sequence shown here is derived from an EMBL/GenBank/DDBJ whole genome shotgun (WGS) entry which is preliminary data.</text>
</comment>